<evidence type="ECO:0000313" key="2">
    <source>
        <dbReference type="Proteomes" id="UP000774804"/>
    </source>
</evidence>
<protein>
    <submittedName>
        <fullName evidence="1">Uncharacterized protein</fullName>
    </submittedName>
</protein>
<name>A0A8T1A4U0_9STRA</name>
<evidence type="ECO:0000313" key="1">
    <source>
        <dbReference type="EMBL" id="KAG2870798.1"/>
    </source>
</evidence>
<feature type="non-terminal residue" evidence="1">
    <location>
        <position position="1"/>
    </location>
</feature>
<comment type="caution">
    <text evidence="1">The sequence shown here is derived from an EMBL/GenBank/DDBJ whole genome shotgun (WGS) entry which is preliminary data.</text>
</comment>
<organism evidence="1 2">
    <name type="scientific">Phytophthora cactorum</name>
    <dbReference type="NCBI Taxonomy" id="29920"/>
    <lineage>
        <taxon>Eukaryota</taxon>
        <taxon>Sar</taxon>
        <taxon>Stramenopiles</taxon>
        <taxon>Oomycota</taxon>
        <taxon>Peronosporomycetes</taxon>
        <taxon>Peronosporales</taxon>
        <taxon>Peronosporaceae</taxon>
        <taxon>Phytophthora</taxon>
    </lineage>
</organism>
<accession>A0A8T1A4U0</accession>
<dbReference type="EMBL" id="RCMI01004076">
    <property type="protein sequence ID" value="KAG2870798.1"/>
    <property type="molecule type" value="Genomic_DNA"/>
</dbReference>
<proteinExistence type="predicted"/>
<dbReference type="Proteomes" id="UP000774804">
    <property type="component" value="Unassembled WGS sequence"/>
</dbReference>
<sequence>QFQSPVKILSPAFFQYHATSSALLLPLYV</sequence>
<gene>
    <name evidence="1" type="ORF">PC115_g25019</name>
</gene>
<reference evidence="1" key="1">
    <citation type="submission" date="2018-10" db="EMBL/GenBank/DDBJ databases">
        <title>Effector identification in a new, highly contiguous assembly of the strawberry crown rot pathogen Phytophthora cactorum.</title>
        <authorList>
            <person name="Armitage A.D."/>
            <person name="Nellist C.F."/>
            <person name="Bates H."/>
            <person name="Vickerstaff R.J."/>
            <person name="Harrison R.J."/>
        </authorList>
    </citation>
    <scope>NUCLEOTIDE SEQUENCE</scope>
    <source>
        <strain evidence="1">4032</strain>
    </source>
</reference>
<dbReference type="AlphaFoldDB" id="A0A8T1A4U0"/>